<keyword evidence="2" id="KW-0328">Glycosyltransferase</keyword>
<dbReference type="AlphaFoldDB" id="M2NA72"/>
<dbReference type="Gene3D" id="3.90.550.10">
    <property type="entry name" value="Spore Coat Polysaccharide Biosynthesis Protein SpsA, Chain A"/>
    <property type="match status" value="2"/>
</dbReference>
<evidence type="ECO:0000256" key="7">
    <source>
        <dbReference type="SAM" id="MobiDB-lite"/>
    </source>
</evidence>
<dbReference type="KEGG" id="bcom:BAUCODRAFT_29516"/>
<keyword evidence="3 10" id="KW-0808">Transferase</keyword>
<keyword evidence="6 8" id="KW-0472">Membrane</keyword>
<feature type="transmembrane region" description="Helical" evidence="8">
    <location>
        <begin position="508"/>
        <end position="531"/>
    </location>
</feature>
<dbReference type="GO" id="GO:0016020">
    <property type="term" value="C:membrane"/>
    <property type="evidence" value="ECO:0007669"/>
    <property type="project" value="UniProtKB-SubCell"/>
</dbReference>
<keyword evidence="5 8" id="KW-1133">Transmembrane helix</keyword>
<evidence type="ECO:0000313" key="11">
    <source>
        <dbReference type="Proteomes" id="UP000011761"/>
    </source>
</evidence>
<comment type="subcellular location">
    <subcellularLocation>
        <location evidence="1">Membrane</location>
        <topology evidence="1">Multi-pass membrane protein</topology>
    </subcellularLocation>
</comment>
<evidence type="ECO:0000256" key="3">
    <source>
        <dbReference type="ARBA" id="ARBA00022679"/>
    </source>
</evidence>
<feature type="transmembrane region" description="Helical" evidence="8">
    <location>
        <begin position="624"/>
        <end position="643"/>
    </location>
</feature>
<feature type="domain" description="Glycosyltransferase 2-like" evidence="9">
    <location>
        <begin position="203"/>
        <end position="394"/>
    </location>
</feature>
<feature type="region of interest" description="Disordered" evidence="7">
    <location>
        <begin position="163"/>
        <end position="187"/>
    </location>
</feature>
<dbReference type="CDD" id="cd06421">
    <property type="entry name" value="CESA_CelA_like"/>
    <property type="match status" value="1"/>
</dbReference>
<evidence type="ECO:0000256" key="1">
    <source>
        <dbReference type="ARBA" id="ARBA00004141"/>
    </source>
</evidence>
<dbReference type="HOGENOM" id="CLU_016061_0_1_1"/>
<reference evidence="10 11" key="1">
    <citation type="journal article" date="2012" name="PLoS Pathog.">
        <title>Diverse lifestyles and strategies of plant pathogenesis encoded in the genomes of eighteen Dothideomycetes fungi.</title>
        <authorList>
            <person name="Ohm R.A."/>
            <person name="Feau N."/>
            <person name="Henrissat B."/>
            <person name="Schoch C.L."/>
            <person name="Horwitz B.A."/>
            <person name="Barry K.W."/>
            <person name="Condon B.J."/>
            <person name="Copeland A.C."/>
            <person name="Dhillon B."/>
            <person name="Glaser F."/>
            <person name="Hesse C.N."/>
            <person name="Kosti I."/>
            <person name="LaButti K."/>
            <person name="Lindquist E.A."/>
            <person name="Lucas S."/>
            <person name="Salamov A.A."/>
            <person name="Bradshaw R.E."/>
            <person name="Ciuffetti L."/>
            <person name="Hamelin R.C."/>
            <person name="Kema G.H.J."/>
            <person name="Lawrence C."/>
            <person name="Scott J.A."/>
            <person name="Spatafora J.W."/>
            <person name="Turgeon B.G."/>
            <person name="de Wit P.J.G.M."/>
            <person name="Zhong S."/>
            <person name="Goodwin S.B."/>
            <person name="Grigoriev I.V."/>
        </authorList>
    </citation>
    <scope>NUCLEOTIDE SEQUENCE [LARGE SCALE GENOMIC DNA]</scope>
    <source>
        <strain evidence="10 11">UAMH 10762</strain>
    </source>
</reference>
<feature type="compositionally biased region" description="Polar residues" evidence="7">
    <location>
        <begin position="167"/>
        <end position="187"/>
    </location>
</feature>
<evidence type="ECO:0000256" key="8">
    <source>
        <dbReference type="SAM" id="Phobius"/>
    </source>
</evidence>
<accession>M2NA72</accession>
<evidence type="ECO:0000256" key="2">
    <source>
        <dbReference type="ARBA" id="ARBA00022676"/>
    </source>
</evidence>
<dbReference type="EMBL" id="KB445550">
    <property type="protein sequence ID" value="EMD01119.1"/>
    <property type="molecule type" value="Genomic_DNA"/>
</dbReference>
<dbReference type="Proteomes" id="UP000011761">
    <property type="component" value="Unassembled WGS sequence"/>
</dbReference>
<dbReference type="InterPro" id="IPR029044">
    <property type="entry name" value="Nucleotide-diphossugar_trans"/>
</dbReference>
<sequence length="649" mass="72230">VIHLRTIAVPWIFLALEFFILLPNAIPYLLRTLAVRPAYRARQYLDGDNVPNVDLLVTACNEDVDVVMDTVRAACVLDYPRDKYRIFVCDDGMSETLKTAVDTHAAGNSQLHYTARVKGPIKDYKAGNLNHGLRYSGFLHPLMLRSLVSHNMSAAHLRDQSTRLSEDSSCATKSGQSTPSSHSTITNTHVPSHDWTVSWGEYVAGLDADMIPEPGWLRTLLPHIHDDPECAMVCPPQTFYDIPLNDPLLQTMSHFAGITEVVNDALGHADCLGSGYIMRRTALESIGGFPTESLSEDVCCSATLLGAGWRTAFVPEAVQYGSVPDSLLGHIKQRTRWWVGHIQTAMLFRLRLYGARAKHLSFRQRLAGLAFDLRQLVQVPLALSYIILPFALLSGSPMVFWVTGPQLKTLIRLVSVWTASHWIHNGIIGAIAGVGNNFTAYDIRVASYDSEMEQWLSPYYLVAFMRSFVLPKALGGAATSFKASGSISSNLHERDPENRAPLLRRLRVTLFSYHAAVHALFVLACITGVALNVARASSIAYIPNLWDTKILHTTVQRLTFLITRVGWPPLFWLQYVVSALTPITYAIWPPLQPDRESLLNRDEKTLVAYPKPSARMAQKTISGAWRYGRAVFAISYTLVLFVANEMVVL</sequence>
<evidence type="ECO:0000256" key="6">
    <source>
        <dbReference type="ARBA" id="ARBA00023136"/>
    </source>
</evidence>
<keyword evidence="11" id="KW-1185">Reference proteome</keyword>
<dbReference type="GO" id="GO:0016757">
    <property type="term" value="F:glycosyltransferase activity"/>
    <property type="evidence" value="ECO:0007669"/>
    <property type="project" value="UniProtKB-KW"/>
</dbReference>
<dbReference type="Pfam" id="PF13632">
    <property type="entry name" value="Glyco_trans_2_3"/>
    <property type="match status" value="1"/>
</dbReference>
<dbReference type="eggNOG" id="ENOG502QVIM">
    <property type="taxonomic scope" value="Eukaryota"/>
</dbReference>
<dbReference type="PANTHER" id="PTHR43867">
    <property type="entry name" value="CELLULOSE SYNTHASE CATALYTIC SUBUNIT A [UDP-FORMING]"/>
    <property type="match status" value="1"/>
</dbReference>
<dbReference type="SUPFAM" id="SSF53448">
    <property type="entry name" value="Nucleotide-diphospho-sugar transferases"/>
    <property type="match status" value="1"/>
</dbReference>
<feature type="non-terminal residue" evidence="10">
    <location>
        <position position="1"/>
    </location>
</feature>
<keyword evidence="4 8" id="KW-0812">Transmembrane</keyword>
<dbReference type="OMA" id="YHARIKI"/>
<evidence type="ECO:0000256" key="5">
    <source>
        <dbReference type="ARBA" id="ARBA00022989"/>
    </source>
</evidence>
<name>M2NA72_BAUPA</name>
<dbReference type="InterPro" id="IPR001173">
    <property type="entry name" value="Glyco_trans_2-like"/>
</dbReference>
<evidence type="ECO:0000313" key="10">
    <source>
        <dbReference type="EMBL" id="EMD01119.1"/>
    </source>
</evidence>
<evidence type="ECO:0000259" key="9">
    <source>
        <dbReference type="Pfam" id="PF13632"/>
    </source>
</evidence>
<feature type="transmembrane region" description="Helical" evidence="8">
    <location>
        <begin position="382"/>
        <end position="402"/>
    </location>
</feature>
<dbReference type="GeneID" id="19110955"/>
<dbReference type="OrthoDB" id="72851at2759"/>
<protein>
    <submittedName>
        <fullName evidence="10">Glycosyltransferase family 2 protein</fullName>
    </submittedName>
</protein>
<feature type="transmembrane region" description="Helical" evidence="8">
    <location>
        <begin position="7"/>
        <end position="30"/>
    </location>
</feature>
<gene>
    <name evidence="10" type="ORF">BAUCODRAFT_29516</name>
</gene>
<dbReference type="InterPro" id="IPR050321">
    <property type="entry name" value="Glycosyltr_2/OpgH_subfam"/>
</dbReference>
<proteinExistence type="predicted"/>
<dbReference type="PANTHER" id="PTHR43867:SF2">
    <property type="entry name" value="CELLULOSE SYNTHASE CATALYTIC SUBUNIT A [UDP-FORMING]"/>
    <property type="match status" value="1"/>
</dbReference>
<evidence type="ECO:0000256" key="4">
    <source>
        <dbReference type="ARBA" id="ARBA00022692"/>
    </source>
</evidence>
<organism evidence="10 11">
    <name type="scientific">Baudoinia panamericana (strain UAMH 10762)</name>
    <name type="common">Angels' share fungus</name>
    <name type="synonym">Baudoinia compniacensis (strain UAMH 10762)</name>
    <dbReference type="NCBI Taxonomy" id="717646"/>
    <lineage>
        <taxon>Eukaryota</taxon>
        <taxon>Fungi</taxon>
        <taxon>Dikarya</taxon>
        <taxon>Ascomycota</taxon>
        <taxon>Pezizomycotina</taxon>
        <taxon>Dothideomycetes</taxon>
        <taxon>Dothideomycetidae</taxon>
        <taxon>Mycosphaerellales</taxon>
        <taxon>Teratosphaeriaceae</taxon>
        <taxon>Baudoinia</taxon>
    </lineage>
</organism>
<dbReference type="RefSeq" id="XP_007672303.1">
    <property type="nucleotide sequence ID" value="XM_007674113.1"/>
</dbReference>